<dbReference type="EMBL" id="SSTD01003515">
    <property type="protein sequence ID" value="TYK26165.1"/>
    <property type="molecule type" value="Genomic_DNA"/>
</dbReference>
<dbReference type="Gene3D" id="2.40.70.10">
    <property type="entry name" value="Acid Proteases"/>
    <property type="match status" value="1"/>
</dbReference>
<name>A0A5D3DRS6_CUCMM</name>
<evidence type="ECO:0000313" key="2">
    <source>
        <dbReference type="Proteomes" id="UP000321947"/>
    </source>
</evidence>
<sequence>MKNMIIEEKEPKGKELATLEVKGDNTTYVELSINSVVGLNDPVTMKVREKLQEEEVVILIDCGATHNFISDKLVKRLHLLTKETAHYGVILGSGTTIQGKGICEVLEVQLKDRGRIFYPWNLERSNIILGTQWLHSLRVTVVDWKIFQ</sequence>
<protein>
    <submittedName>
        <fullName evidence="1">Ty3-gypsy retrotransposon protein</fullName>
    </submittedName>
</protein>
<dbReference type="CDD" id="cd00303">
    <property type="entry name" value="retropepsin_like"/>
    <property type="match status" value="1"/>
</dbReference>
<dbReference type="SUPFAM" id="SSF50630">
    <property type="entry name" value="Acid proteases"/>
    <property type="match status" value="1"/>
</dbReference>
<reference evidence="1 2" key="1">
    <citation type="submission" date="2019-08" db="EMBL/GenBank/DDBJ databases">
        <title>Draft genome sequences of two oriental melons (Cucumis melo L. var makuwa).</title>
        <authorList>
            <person name="Kwon S.-Y."/>
        </authorList>
    </citation>
    <scope>NUCLEOTIDE SEQUENCE [LARGE SCALE GENOMIC DNA]</scope>
    <source>
        <strain evidence="2">cv. Chang Bougi</strain>
        <tissue evidence="1">Leaf</tissue>
    </source>
</reference>
<gene>
    <name evidence="1" type="ORF">E5676_scaffold111G00910</name>
</gene>
<dbReference type="AlphaFoldDB" id="A0A5D3DRS6"/>
<comment type="caution">
    <text evidence="1">The sequence shown here is derived from an EMBL/GenBank/DDBJ whole genome shotgun (WGS) entry which is preliminary data.</text>
</comment>
<accession>A0A5D3DRS6</accession>
<organism evidence="1 2">
    <name type="scientific">Cucumis melo var. makuwa</name>
    <name type="common">Oriental melon</name>
    <dbReference type="NCBI Taxonomy" id="1194695"/>
    <lineage>
        <taxon>Eukaryota</taxon>
        <taxon>Viridiplantae</taxon>
        <taxon>Streptophyta</taxon>
        <taxon>Embryophyta</taxon>
        <taxon>Tracheophyta</taxon>
        <taxon>Spermatophyta</taxon>
        <taxon>Magnoliopsida</taxon>
        <taxon>eudicotyledons</taxon>
        <taxon>Gunneridae</taxon>
        <taxon>Pentapetalae</taxon>
        <taxon>rosids</taxon>
        <taxon>fabids</taxon>
        <taxon>Cucurbitales</taxon>
        <taxon>Cucurbitaceae</taxon>
        <taxon>Benincaseae</taxon>
        <taxon>Cucumis</taxon>
    </lineage>
</organism>
<proteinExistence type="predicted"/>
<dbReference type="Proteomes" id="UP000321947">
    <property type="component" value="Unassembled WGS sequence"/>
</dbReference>
<dbReference type="Pfam" id="PF08284">
    <property type="entry name" value="RVP_2"/>
    <property type="match status" value="1"/>
</dbReference>
<dbReference type="InterPro" id="IPR021109">
    <property type="entry name" value="Peptidase_aspartic_dom_sf"/>
</dbReference>
<evidence type="ECO:0000313" key="1">
    <source>
        <dbReference type="EMBL" id="TYK26165.1"/>
    </source>
</evidence>